<proteinExistence type="predicted"/>
<sequence length="59" mass="7000">MFYYKKCRPCSSHVNGSLIIPNIIMIYQGNFQKGQNTFKQSIRLIEIHHQRKKGLLSYQ</sequence>
<accession>A0A0E9T4G0</accession>
<organism evidence="1">
    <name type="scientific">Anguilla anguilla</name>
    <name type="common">European freshwater eel</name>
    <name type="synonym">Muraena anguilla</name>
    <dbReference type="NCBI Taxonomy" id="7936"/>
    <lineage>
        <taxon>Eukaryota</taxon>
        <taxon>Metazoa</taxon>
        <taxon>Chordata</taxon>
        <taxon>Craniata</taxon>
        <taxon>Vertebrata</taxon>
        <taxon>Euteleostomi</taxon>
        <taxon>Actinopterygii</taxon>
        <taxon>Neopterygii</taxon>
        <taxon>Teleostei</taxon>
        <taxon>Anguilliformes</taxon>
        <taxon>Anguillidae</taxon>
        <taxon>Anguilla</taxon>
    </lineage>
</organism>
<reference evidence="1" key="1">
    <citation type="submission" date="2014-11" db="EMBL/GenBank/DDBJ databases">
        <authorList>
            <person name="Amaro Gonzalez C."/>
        </authorList>
    </citation>
    <scope>NUCLEOTIDE SEQUENCE</scope>
</reference>
<evidence type="ECO:0000313" key="1">
    <source>
        <dbReference type="EMBL" id="JAH48307.1"/>
    </source>
</evidence>
<protein>
    <submittedName>
        <fullName evidence="1">Uncharacterized protein</fullName>
    </submittedName>
</protein>
<reference evidence="1" key="2">
    <citation type="journal article" date="2015" name="Fish Shellfish Immunol.">
        <title>Early steps in the European eel (Anguilla anguilla)-Vibrio vulnificus interaction in the gills: Role of the RtxA13 toxin.</title>
        <authorList>
            <person name="Callol A."/>
            <person name="Pajuelo D."/>
            <person name="Ebbesson L."/>
            <person name="Teles M."/>
            <person name="MacKenzie S."/>
            <person name="Amaro C."/>
        </authorList>
    </citation>
    <scope>NUCLEOTIDE SEQUENCE</scope>
</reference>
<name>A0A0E9T4G0_ANGAN</name>
<dbReference type="EMBL" id="GBXM01060270">
    <property type="protein sequence ID" value="JAH48307.1"/>
    <property type="molecule type" value="Transcribed_RNA"/>
</dbReference>
<dbReference type="AlphaFoldDB" id="A0A0E9T4G0"/>